<dbReference type="EC" id="2.4.1.-" evidence="10"/>
<keyword evidence="8 10" id="KW-1133">Transmembrane helix</keyword>
<keyword evidence="12" id="KW-1185">Reference proteome</keyword>
<dbReference type="Pfam" id="PF03901">
    <property type="entry name" value="Glyco_transf_22"/>
    <property type="match status" value="1"/>
</dbReference>
<feature type="transmembrane region" description="Helical" evidence="10">
    <location>
        <begin position="238"/>
        <end position="267"/>
    </location>
</feature>
<dbReference type="AlphaFoldDB" id="A0A448Z427"/>
<dbReference type="InterPro" id="IPR005599">
    <property type="entry name" value="GPI_mannosylTrfase"/>
</dbReference>
<evidence type="ECO:0000256" key="9">
    <source>
        <dbReference type="ARBA" id="ARBA00023136"/>
    </source>
</evidence>
<keyword evidence="5" id="KW-0808">Transferase</keyword>
<evidence type="ECO:0000256" key="1">
    <source>
        <dbReference type="ARBA" id="ARBA00004477"/>
    </source>
</evidence>
<feature type="transmembrane region" description="Helical" evidence="10">
    <location>
        <begin position="188"/>
        <end position="206"/>
    </location>
</feature>
<dbReference type="UniPathway" id="UPA00378"/>
<dbReference type="EMBL" id="CAACVS010000104">
    <property type="protein sequence ID" value="VEU36826.1"/>
    <property type="molecule type" value="Genomic_DNA"/>
</dbReference>
<feature type="transmembrane region" description="Helical" evidence="10">
    <location>
        <begin position="24"/>
        <end position="42"/>
    </location>
</feature>
<keyword evidence="9 10" id="KW-0472">Membrane</keyword>
<proteinExistence type="inferred from homology"/>
<dbReference type="PANTHER" id="PTHR22760">
    <property type="entry name" value="GLYCOSYLTRANSFERASE"/>
    <property type="match status" value="1"/>
</dbReference>
<name>A0A448Z427_9STRA</name>
<organism evidence="11 12">
    <name type="scientific">Pseudo-nitzschia multistriata</name>
    <dbReference type="NCBI Taxonomy" id="183589"/>
    <lineage>
        <taxon>Eukaryota</taxon>
        <taxon>Sar</taxon>
        <taxon>Stramenopiles</taxon>
        <taxon>Ochrophyta</taxon>
        <taxon>Bacillariophyta</taxon>
        <taxon>Bacillariophyceae</taxon>
        <taxon>Bacillariophycidae</taxon>
        <taxon>Bacillariales</taxon>
        <taxon>Bacillariaceae</taxon>
        <taxon>Pseudo-nitzschia</taxon>
    </lineage>
</organism>
<comment type="subcellular location">
    <subcellularLocation>
        <location evidence="1 10">Endoplasmic reticulum membrane</location>
        <topology evidence="1 10">Multi-pass membrane protein</topology>
    </subcellularLocation>
</comment>
<evidence type="ECO:0000256" key="7">
    <source>
        <dbReference type="ARBA" id="ARBA00022824"/>
    </source>
</evidence>
<feature type="transmembrane region" description="Helical" evidence="10">
    <location>
        <begin position="398"/>
        <end position="421"/>
    </location>
</feature>
<keyword evidence="6 10" id="KW-0812">Transmembrane</keyword>
<evidence type="ECO:0000313" key="11">
    <source>
        <dbReference type="EMBL" id="VEU36826.1"/>
    </source>
</evidence>
<dbReference type="GO" id="GO:0006487">
    <property type="term" value="P:protein N-linked glycosylation"/>
    <property type="evidence" value="ECO:0007669"/>
    <property type="project" value="TreeGrafter"/>
</dbReference>
<protein>
    <recommendedName>
        <fullName evidence="10">Mannosyltransferase</fullName>
        <ecNumber evidence="10">2.4.1.-</ecNumber>
    </recommendedName>
</protein>
<evidence type="ECO:0000256" key="10">
    <source>
        <dbReference type="RuleBase" id="RU363075"/>
    </source>
</evidence>
<dbReference type="PANTHER" id="PTHR22760:SF2">
    <property type="entry name" value="ALPHA-1,2-MANNOSYLTRANSFERASE ALG9"/>
    <property type="match status" value="1"/>
</dbReference>
<dbReference type="GO" id="GO:0000026">
    <property type="term" value="F:alpha-1,2-mannosyltransferase activity"/>
    <property type="evidence" value="ECO:0007669"/>
    <property type="project" value="TreeGrafter"/>
</dbReference>
<evidence type="ECO:0000256" key="4">
    <source>
        <dbReference type="ARBA" id="ARBA00022676"/>
    </source>
</evidence>
<comment type="similarity">
    <text evidence="3 10">Belongs to the glycosyltransferase 22 family.</text>
</comment>
<evidence type="ECO:0000256" key="6">
    <source>
        <dbReference type="ARBA" id="ARBA00022692"/>
    </source>
</evidence>
<feature type="transmembrane region" description="Helical" evidence="10">
    <location>
        <begin position="364"/>
        <end position="386"/>
    </location>
</feature>
<evidence type="ECO:0000313" key="12">
    <source>
        <dbReference type="Proteomes" id="UP000291116"/>
    </source>
</evidence>
<evidence type="ECO:0000256" key="2">
    <source>
        <dbReference type="ARBA" id="ARBA00004922"/>
    </source>
</evidence>
<dbReference type="GO" id="GO:0005789">
    <property type="term" value="C:endoplasmic reticulum membrane"/>
    <property type="evidence" value="ECO:0007669"/>
    <property type="project" value="UniProtKB-SubCell"/>
</dbReference>
<feature type="transmembrane region" description="Helical" evidence="10">
    <location>
        <begin position="339"/>
        <end position="358"/>
    </location>
</feature>
<gene>
    <name evidence="11" type="ORF">PSNMU_V1.4_AUG-EV-PASAV3_0035210</name>
</gene>
<evidence type="ECO:0000256" key="5">
    <source>
        <dbReference type="ARBA" id="ARBA00022679"/>
    </source>
</evidence>
<sequence length="651" mass="73439">MKGEPQTALQCNKDSQSWQLLSSYGIWTFIVLPIHIGYRVYLANRMPIMDCDETFNYWEVVHFLLFRDNSFQTWEYANEFSLRTYAYLTPIAGIARVYLEGLRSGIFPSWLWPLLTEQMFDPSQSLNIALFVLLRCTLGGLMAYAEVDFCWSIVEQGFGRKDGDKQEDKVKGGCEGEIKTVVATKKRWYVLVGWVTECLLISSAGMAHSAAALLPSSTLTAMWLLAASAYMKKQHVRFCLFAILATLAIGWPFGVLVLIPPGIGILVEERERLLTFVLLRIIPMTMVIQGLVMFVDFQHYGRIVSPLWNILLYNTQVGGDELYGVEPLSYYAKNLLLNLNYVAPVGLAGIFPLIWSLFRSRSLSLTWIAGLNLMVPLYLWLAVVAPRPHKEERFLYPVYPSFCLGAAIVSVSLIEGIVNIPLWPKSQQQEHNQKRQSTRKIQISAIALAIIWIPACAISLSRTAALSKYYSAPLHVYAQISSAIAEKKKTSTLEETDHTKTSIDVVCTCGEWYRFPSSFFIKSELSEIQFGFAPSTFAGQLPQLFTAEGSGIPKATTNRFNDKNAPEAGSYTPLESCDFLVELSTSLHSCVNQNQDKHDSTSWKPMVEMPFLDAEGTTSTLHRILYIPYLHQHAIETGKVRYSNFALYTKR</sequence>
<keyword evidence="4 10" id="KW-0328">Glycosyltransferase</keyword>
<comment type="pathway">
    <text evidence="2">Protein modification; protein glycosylation.</text>
</comment>
<feature type="transmembrane region" description="Helical" evidence="10">
    <location>
        <begin position="441"/>
        <end position="460"/>
    </location>
</feature>
<dbReference type="Proteomes" id="UP000291116">
    <property type="component" value="Unassembled WGS sequence"/>
</dbReference>
<reference evidence="11 12" key="1">
    <citation type="submission" date="2019-01" db="EMBL/GenBank/DDBJ databases">
        <authorList>
            <person name="Ferrante I. M."/>
        </authorList>
    </citation>
    <scope>NUCLEOTIDE SEQUENCE [LARGE SCALE GENOMIC DNA]</scope>
    <source>
        <strain evidence="11 12">B856</strain>
    </source>
</reference>
<dbReference type="OrthoDB" id="497541at2759"/>
<feature type="transmembrane region" description="Helical" evidence="10">
    <location>
        <begin position="273"/>
        <end position="295"/>
    </location>
</feature>
<keyword evidence="7 10" id="KW-0256">Endoplasmic reticulum</keyword>
<evidence type="ECO:0000256" key="8">
    <source>
        <dbReference type="ARBA" id="ARBA00022989"/>
    </source>
</evidence>
<evidence type="ECO:0000256" key="3">
    <source>
        <dbReference type="ARBA" id="ARBA00007063"/>
    </source>
</evidence>
<accession>A0A448Z427</accession>